<organism evidence="2 3">
    <name type="scientific">Dryococelus australis</name>
    <dbReference type="NCBI Taxonomy" id="614101"/>
    <lineage>
        <taxon>Eukaryota</taxon>
        <taxon>Metazoa</taxon>
        <taxon>Ecdysozoa</taxon>
        <taxon>Arthropoda</taxon>
        <taxon>Hexapoda</taxon>
        <taxon>Insecta</taxon>
        <taxon>Pterygota</taxon>
        <taxon>Neoptera</taxon>
        <taxon>Polyneoptera</taxon>
        <taxon>Phasmatodea</taxon>
        <taxon>Verophasmatodea</taxon>
        <taxon>Anareolatae</taxon>
        <taxon>Phasmatidae</taxon>
        <taxon>Eurycanthinae</taxon>
        <taxon>Dryococelus</taxon>
    </lineage>
</organism>
<dbReference type="Proteomes" id="UP001159363">
    <property type="component" value="Chromosome 12"/>
</dbReference>
<proteinExistence type="predicted"/>
<reference evidence="2 3" key="1">
    <citation type="submission" date="2023-02" db="EMBL/GenBank/DDBJ databases">
        <title>LHISI_Scaffold_Assembly.</title>
        <authorList>
            <person name="Stuart O.P."/>
            <person name="Cleave R."/>
            <person name="Magrath M.J.L."/>
            <person name="Mikheyev A.S."/>
        </authorList>
    </citation>
    <scope>NUCLEOTIDE SEQUENCE [LARGE SCALE GENOMIC DNA]</scope>
    <source>
        <strain evidence="2">Daus_M_001</strain>
        <tissue evidence="2">Leg muscle</tissue>
    </source>
</reference>
<name>A0ABQ9GDM3_9NEOP</name>
<dbReference type="EMBL" id="JARBHB010000013">
    <property type="protein sequence ID" value="KAJ8870378.1"/>
    <property type="molecule type" value="Genomic_DNA"/>
</dbReference>
<feature type="region of interest" description="Disordered" evidence="1">
    <location>
        <begin position="21"/>
        <end position="46"/>
    </location>
</feature>
<evidence type="ECO:0000256" key="1">
    <source>
        <dbReference type="SAM" id="MobiDB-lite"/>
    </source>
</evidence>
<evidence type="ECO:0000313" key="3">
    <source>
        <dbReference type="Proteomes" id="UP001159363"/>
    </source>
</evidence>
<sequence length="249" mass="29096">MPKSSSKQQEILMKLTSEILRPYKKAEGSKHSRKKTPSHSKIQQPVSDKFSKKDVWLLLKEAFHCMYCNLLMCSYFLVYHTMSVCRYQANFNFVIRAVDKEAQYFPGTPGKLLESLSCNVTKEKCIIEWEDVDRRPKLVEIETPLEDVINQLNEQLSMFKNHYFIIKVQSKFFEEEKVANRIVIQVDFGENYEASFQDEIQSAHWSHSQVAIFTCARFNGSVMQSFVIISDDLSHDKYAVYTFLKTIIL</sequence>
<accession>A0ABQ9GDM3</accession>
<keyword evidence="3" id="KW-1185">Reference proteome</keyword>
<protein>
    <submittedName>
        <fullName evidence="2">Uncharacterized protein</fullName>
    </submittedName>
</protein>
<gene>
    <name evidence="2" type="ORF">PR048_029399</name>
</gene>
<dbReference type="PANTHER" id="PTHR46601:SF1">
    <property type="entry name" value="ADF-H DOMAIN-CONTAINING PROTEIN"/>
    <property type="match status" value="1"/>
</dbReference>
<comment type="caution">
    <text evidence="2">The sequence shown here is derived from an EMBL/GenBank/DDBJ whole genome shotgun (WGS) entry which is preliminary data.</text>
</comment>
<dbReference type="PANTHER" id="PTHR46601">
    <property type="entry name" value="ULP_PROTEASE DOMAIN-CONTAINING PROTEIN"/>
    <property type="match status" value="1"/>
</dbReference>
<evidence type="ECO:0000313" key="2">
    <source>
        <dbReference type="EMBL" id="KAJ8870378.1"/>
    </source>
</evidence>